<gene>
    <name evidence="3" type="ORF">LWI29_026174</name>
</gene>
<dbReference type="CDD" id="cd06222">
    <property type="entry name" value="RNase_H_like"/>
    <property type="match status" value="1"/>
</dbReference>
<dbReference type="GO" id="GO:0003676">
    <property type="term" value="F:nucleic acid binding"/>
    <property type="evidence" value="ECO:0007669"/>
    <property type="project" value="InterPro"/>
</dbReference>
<dbReference type="Gene3D" id="3.30.420.10">
    <property type="entry name" value="Ribonuclease H-like superfamily/Ribonuclease H"/>
    <property type="match status" value="1"/>
</dbReference>
<keyword evidence="4" id="KW-1185">Reference proteome</keyword>
<evidence type="ECO:0000313" key="3">
    <source>
        <dbReference type="EMBL" id="KAK0579421.1"/>
    </source>
</evidence>
<organism evidence="3 4">
    <name type="scientific">Acer saccharum</name>
    <name type="common">Sugar maple</name>
    <dbReference type="NCBI Taxonomy" id="4024"/>
    <lineage>
        <taxon>Eukaryota</taxon>
        <taxon>Viridiplantae</taxon>
        <taxon>Streptophyta</taxon>
        <taxon>Embryophyta</taxon>
        <taxon>Tracheophyta</taxon>
        <taxon>Spermatophyta</taxon>
        <taxon>Magnoliopsida</taxon>
        <taxon>eudicotyledons</taxon>
        <taxon>Gunneridae</taxon>
        <taxon>Pentapetalae</taxon>
        <taxon>rosids</taxon>
        <taxon>malvids</taxon>
        <taxon>Sapindales</taxon>
        <taxon>Sapindaceae</taxon>
        <taxon>Hippocastanoideae</taxon>
        <taxon>Acereae</taxon>
        <taxon>Acer</taxon>
    </lineage>
</organism>
<name>A0AA39RR60_ACESA</name>
<comment type="caution">
    <text evidence="3">The sequence shown here is derived from an EMBL/GenBank/DDBJ whole genome shotgun (WGS) entry which is preliminary data.</text>
</comment>
<reference evidence="3" key="1">
    <citation type="journal article" date="2022" name="Plant J.">
        <title>Strategies of tolerance reflected in two North American maple genomes.</title>
        <authorList>
            <person name="McEvoy S.L."/>
            <person name="Sezen U.U."/>
            <person name="Trouern-Trend A."/>
            <person name="McMahon S.M."/>
            <person name="Schaberg P.G."/>
            <person name="Yang J."/>
            <person name="Wegrzyn J.L."/>
            <person name="Swenson N.G."/>
        </authorList>
    </citation>
    <scope>NUCLEOTIDE SEQUENCE</scope>
    <source>
        <strain evidence="3">NS2018</strain>
    </source>
</reference>
<dbReference type="InterPro" id="IPR012337">
    <property type="entry name" value="RNaseH-like_sf"/>
</dbReference>
<protein>
    <recommendedName>
        <fullName evidence="5">RNase H type-1 domain-containing protein</fullName>
    </recommendedName>
</protein>
<evidence type="ECO:0000313" key="4">
    <source>
        <dbReference type="Proteomes" id="UP001168877"/>
    </source>
</evidence>
<dbReference type="EMBL" id="JAUESC010000385">
    <property type="protein sequence ID" value="KAK0579421.1"/>
    <property type="molecule type" value="Genomic_DNA"/>
</dbReference>
<evidence type="ECO:0008006" key="5">
    <source>
        <dbReference type="Google" id="ProtNLM"/>
    </source>
</evidence>
<dbReference type="PANTHER" id="PTHR47074:SF48">
    <property type="entry name" value="POLYNUCLEOTIDYL TRANSFERASE, RIBONUCLEASE H-LIKE SUPERFAMILY PROTEIN"/>
    <property type="match status" value="1"/>
</dbReference>
<dbReference type="SUPFAM" id="SSF53098">
    <property type="entry name" value="Ribonuclease H-like"/>
    <property type="match status" value="1"/>
</dbReference>
<dbReference type="GO" id="GO:0004523">
    <property type="term" value="F:RNA-DNA hybrid ribonuclease activity"/>
    <property type="evidence" value="ECO:0007669"/>
    <property type="project" value="InterPro"/>
</dbReference>
<feature type="domain" description="Reverse transcriptase zinc-binding" evidence="2">
    <location>
        <begin position="115"/>
        <end position="179"/>
    </location>
</feature>
<dbReference type="Pfam" id="PF13456">
    <property type="entry name" value="RVT_3"/>
    <property type="match status" value="1"/>
</dbReference>
<evidence type="ECO:0000259" key="1">
    <source>
        <dbReference type="Pfam" id="PF13456"/>
    </source>
</evidence>
<reference evidence="3" key="2">
    <citation type="submission" date="2023-06" db="EMBL/GenBank/DDBJ databases">
        <authorList>
            <person name="Swenson N.G."/>
            <person name="Wegrzyn J.L."/>
            <person name="Mcevoy S.L."/>
        </authorList>
    </citation>
    <scope>NUCLEOTIDE SEQUENCE</scope>
    <source>
        <strain evidence="3">NS2018</strain>
        <tissue evidence="3">Leaf</tissue>
    </source>
</reference>
<dbReference type="PANTHER" id="PTHR47074">
    <property type="entry name" value="BNAC02G40300D PROTEIN"/>
    <property type="match status" value="1"/>
</dbReference>
<dbReference type="InterPro" id="IPR026960">
    <property type="entry name" value="RVT-Znf"/>
</dbReference>
<dbReference type="InterPro" id="IPR052929">
    <property type="entry name" value="RNase_H-like_EbsB-rel"/>
</dbReference>
<feature type="domain" description="RNase H type-1" evidence="1">
    <location>
        <begin position="290"/>
        <end position="411"/>
    </location>
</feature>
<dbReference type="InterPro" id="IPR044730">
    <property type="entry name" value="RNase_H-like_dom_plant"/>
</dbReference>
<dbReference type="InterPro" id="IPR002156">
    <property type="entry name" value="RNaseH_domain"/>
</dbReference>
<dbReference type="InterPro" id="IPR036397">
    <property type="entry name" value="RNaseH_sf"/>
</dbReference>
<proteinExistence type="predicted"/>
<dbReference type="AlphaFoldDB" id="A0AA39RR60"/>
<dbReference type="Proteomes" id="UP001168877">
    <property type="component" value="Unassembled WGS sequence"/>
</dbReference>
<dbReference type="Pfam" id="PF13966">
    <property type="entry name" value="zf-RVT"/>
    <property type="match status" value="1"/>
</dbReference>
<evidence type="ECO:0000259" key="2">
    <source>
        <dbReference type="Pfam" id="PF13966"/>
    </source>
</evidence>
<accession>A0AA39RR60</accession>
<sequence length="439" mass="49535">MGSRWRIGRGNSVHVYSDRWIPRPTTFKVISPMKLNERVTVDSLKLASGHWNVDLLKENFLPDDVDMILSLPPVAPSVDDALLWHFESDGNYSVRSGYRVGCVMSAPPGSSSLDESTSWWKALWRFRIPPKIKIFLWRACHHWLPTMLFLAKRGVPSDGLCPRCHKRLESIIHAIWGCRDLGSVRRNCVFLHGLVITDDMHFHDLMLLILNSIKISEVELLCVIFWRVWFYRNQLIHKLDGQDLGEVVNWASNFLEEWQSYQMVTPSTKVNVVEQIPKWQPPLAGYWKINTDAASCYRNRIIGLGIVVRDVFGTVKLACARKLEAMFSPLVAEALAVLDGIHLAVDAGLVPFQIDTDSLIVVNLVNKGDSSSADVGHIIADIVRFLRSLESCSIAFTPRKRNAVAHSLARTALSIASDRCWVDSCPPCVERLVLLDSSV</sequence>